<dbReference type="Proteomes" id="UP000772181">
    <property type="component" value="Unassembled WGS sequence"/>
</dbReference>
<keyword evidence="6 8" id="KW-0067">ATP-binding</keyword>
<dbReference type="HAMAP" id="MF_00376">
    <property type="entry name" value="Dephospho_CoA_kinase"/>
    <property type="match status" value="1"/>
</dbReference>
<dbReference type="Pfam" id="PF01121">
    <property type="entry name" value="CoaE"/>
    <property type="match status" value="1"/>
</dbReference>
<keyword evidence="2 8" id="KW-0963">Cytoplasm</keyword>
<comment type="catalytic activity">
    <reaction evidence="8">
        <text>3'-dephospho-CoA + ATP = ADP + CoA + H(+)</text>
        <dbReference type="Rhea" id="RHEA:18245"/>
        <dbReference type="ChEBI" id="CHEBI:15378"/>
        <dbReference type="ChEBI" id="CHEBI:30616"/>
        <dbReference type="ChEBI" id="CHEBI:57287"/>
        <dbReference type="ChEBI" id="CHEBI:57328"/>
        <dbReference type="ChEBI" id="CHEBI:456216"/>
        <dbReference type="EC" id="2.7.1.24"/>
    </reaction>
</comment>
<comment type="caution">
    <text evidence="10">The sequence shown here is derived from an EMBL/GenBank/DDBJ whole genome shotgun (WGS) entry which is preliminary data.</text>
</comment>
<dbReference type="EC" id="2.7.1.24" evidence="8 9"/>
<protein>
    <recommendedName>
        <fullName evidence="8 9">Dephospho-CoA kinase</fullName>
        <ecNumber evidence="8 9">2.7.1.24</ecNumber>
    </recommendedName>
    <alternativeName>
        <fullName evidence="8">Dephosphocoenzyme A kinase</fullName>
    </alternativeName>
</protein>
<dbReference type="NCBIfam" id="TIGR00152">
    <property type="entry name" value="dephospho-CoA kinase"/>
    <property type="match status" value="1"/>
</dbReference>
<evidence type="ECO:0000256" key="1">
    <source>
        <dbReference type="ARBA" id="ARBA00009018"/>
    </source>
</evidence>
<comment type="pathway">
    <text evidence="8">Cofactor biosynthesis; coenzyme A biosynthesis; CoA from (R)-pantothenate: step 5/5.</text>
</comment>
<evidence type="ECO:0000256" key="6">
    <source>
        <dbReference type="ARBA" id="ARBA00022840"/>
    </source>
</evidence>
<dbReference type="InterPro" id="IPR027417">
    <property type="entry name" value="P-loop_NTPase"/>
</dbReference>
<keyword evidence="3 8" id="KW-0808">Transferase</keyword>
<keyword evidence="7 8" id="KW-0173">Coenzyme A biosynthesis</keyword>
<evidence type="ECO:0000256" key="3">
    <source>
        <dbReference type="ARBA" id="ARBA00022679"/>
    </source>
</evidence>
<evidence type="ECO:0000256" key="4">
    <source>
        <dbReference type="ARBA" id="ARBA00022741"/>
    </source>
</evidence>
<evidence type="ECO:0000256" key="9">
    <source>
        <dbReference type="NCBIfam" id="TIGR00152"/>
    </source>
</evidence>
<dbReference type="AlphaFoldDB" id="A0A933GK29"/>
<dbReference type="EMBL" id="JACQWF010000130">
    <property type="protein sequence ID" value="MBI4595296.1"/>
    <property type="molecule type" value="Genomic_DNA"/>
</dbReference>
<accession>A0A933GK29</accession>
<dbReference type="Gene3D" id="3.40.50.300">
    <property type="entry name" value="P-loop containing nucleotide triphosphate hydrolases"/>
    <property type="match status" value="1"/>
</dbReference>
<evidence type="ECO:0000256" key="2">
    <source>
        <dbReference type="ARBA" id="ARBA00022490"/>
    </source>
</evidence>
<comment type="function">
    <text evidence="8">Catalyzes the phosphorylation of the 3'-hydroxyl group of dephosphocoenzyme A to form coenzyme A.</text>
</comment>
<dbReference type="GO" id="GO:0005524">
    <property type="term" value="F:ATP binding"/>
    <property type="evidence" value="ECO:0007669"/>
    <property type="project" value="UniProtKB-UniRule"/>
</dbReference>
<evidence type="ECO:0000313" key="11">
    <source>
        <dbReference type="Proteomes" id="UP000772181"/>
    </source>
</evidence>
<name>A0A933GK29_UNCTE</name>
<dbReference type="GO" id="GO:0004140">
    <property type="term" value="F:dephospho-CoA kinase activity"/>
    <property type="evidence" value="ECO:0007669"/>
    <property type="project" value="UniProtKB-UniRule"/>
</dbReference>
<dbReference type="GO" id="GO:0005737">
    <property type="term" value="C:cytoplasm"/>
    <property type="evidence" value="ECO:0007669"/>
    <property type="project" value="UniProtKB-SubCell"/>
</dbReference>
<dbReference type="PANTHER" id="PTHR10695:SF46">
    <property type="entry name" value="BIFUNCTIONAL COENZYME A SYNTHASE-RELATED"/>
    <property type="match status" value="1"/>
</dbReference>
<dbReference type="PANTHER" id="PTHR10695">
    <property type="entry name" value="DEPHOSPHO-COA KINASE-RELATED"/>
    <property type="match status" value="1"/>
</dbReference>
<comment type="similarity">
    <text evidence="1 8">Belongs to the CoaE family.</text>
</comment>
<keyword evidence="5 8" id="KW-0418">Kinase</keyword>
<evidence type="ECO:0000256" key="7">
    <source>
        <dbReference type="ARBA" id="ARBA00022993"/>
    </source>
</evidence>
<proteinExistence type="inferred from homology"/>
<sequence length="201" mass="22710">MMKVIGLTGGIGSGKSLVTDILIELGAELINADLLGHRIYLPGREAWQEIINAFGREVVGPDETIDRKKLGQIVFSDKKALEKLNSITHPRIFEEAAKEIKTLRAKKGNQGIVVFEAAILIEAKWTSLVDYIWVVAADREVVIERLMERNKMTREQSEARIDSQLSNEERIKFADVVIMNNDTLNLLNQQVITSWQKLINQ</sequence>
<dbReference type="SUPFAM" id="SSF52540">
    <property type="entry name" value="P-loop containing nucleoside triphosphate hydrolases"/>
    <property type="match status" value="1"/>
</dbReference>
<comment type="subcellular location">
    <subcellularLocation>
        <location evidence="8">Cytoplasm</location>
    </subcellularLocation>
</comment>
<evidence type="ECO:0000313" key="10">
    <source>
        <dbReference type="EMBL" id="MBI4595296.1"/>
    </source>
</evidence>
<dbReference type="CDD" id="cd02022">
    <property type="entry name" value="DPCK"/>
    <property type="match status" value="1"/>
</dbReference>
<evidence type="ECO:0000256" key="8">
    <source>
        <dbReference type="HAMAP-Rule" id="MF_00376"/>
    </source>
</evidence>
<dbReference type="GO" id="GO:0015937">
    <property type="term" value="P:coenzyme A biosynthetic process"/>
    <property type="evidence" value="ECO:0007669"/>
    <property type="project" value="UniProtKB-UniRule"/>
</dbReference>
<dbReference type="PROSITE" id="PS51219">
    <property type="entry name" value="DPCK"/>
    <property type="match status" value="1"/>
</dbReference>
<gene>
    <name evidence="8" type="primary">coaE</name>
    <name evidence="10" type="ORF">HY730_02850</name>
</gene>
<dbReference type="InterPro" id="IPR001977">
    <property type="entry name" value="Depp_CoAkinase"/>
</dbReference>
<keyword evidence="4 8" id="KW-0547">Nucleotide-binding</keyword>
<evidence type="ECO:0000256" key="5">
    <source>
        <dbReference type="ARBA" id="ARBA00022777"/>
    </source>
</evidence>
<reference evidence="10" key="1">
    <citation type="submission" date="2020-07" db="EMBL/GenBank/DDBJ databases">
        <title>Huge and variable diversity of episymbiotic CPR bacteria and DPANN archaea in groundwater ecosystems.</title>
        <authorList>
            <person name="He C.Y."/>
            <person name="Keren R."/>
            <person name="Whittaker M."/>
            <person name="Farag I.F."/>
            <person name="Doudna J."/>
            <person name="Cate J.H.D."/>
            <person name="Banfield J.F."/>
        </authorList>
    </citation>
    <scope>NUCLEOTIDE SEQUENCE</scope>
    <source>
        <strain evidence="10">NC_groundwater_1482_Ag_S-0.65um_47_24</strain>
    </source>
</reference>
<dbReference type="FunFam" id="3.40.50.300:FF:000991">
    <property type="entry name" value="Dephospho-CoA kinase"/>
    <property type="match status" value="1"/>
</dbReference>
<organism evidence="10 11">
    <name type="scientific">Tectimicrobiota bacterium</name>
    <dbReference type="NCBI Taxonomy" id="2528274"/>
    <lineage>
        <taxon>Bacteria</taxon>
        <taxon>Pseudomonadati</taxon>
        <taxon>Nitrospinota/Tectimicrobiota group</taxon>
        <taxon>Candidatus Tectimicrobiota</taxon>
    </lineage>
</organism>
<feature type="binding site" evidence="8">
    <location>
        <begin position="12"/>
        <end position="17"/>
    </location>
    <ligand>
        <name>ATP</name>
        <dbReference type="ChEBI" id="CHEBI:30616"/>
    </ligand>
</feature>